<dbReference type="CDD" id="cd22386">
    <property type="entry name" value="KH-I_KHDC4_rpt2"/>
    <property type="match status" value="1"/>
</dbReference>
<feature type="region of interest" description="Disordered" evidence="2">
    <location>
        <begin position="322"/>
        <end position="390"/>
    </location>
</feature>
<dbReference type="EMBL" id="CDHN01000001">
    <property type="protein sequence ID" value="CEJ81577.1"/>
    <property type="molecule type" value="Genomic_DNA"/>
</dbReference>
<feature type="compositionally biased region" description="Basic and acidic residues" evidence="2">
    <location>
        <begin position="38"/>
        <end position="52"/>
    </location>
</feature>
<feature type="region of interest" description="Disordered" evidence="2">
    <location>
        <begin position="86"/>
        <end position="114"/>
    </location>
</feature>
<dbReference type="InterPro" id="IPR004087">
    <property type="entry name" value="KH_dom"/>
</dbReference>
<dbReference type="Pfam" id="PF23469">
    <property type="entry name" value="KH_12"/>
    <property type="match status" value="1"/>
</dbReference>
<feature type="compositionally biased region" description="Gly residues" evidence="2">
    <location>
        <begin position="367"/>
        <end position="380"/>
    </location>
</feature>
<organism evidence="4 5">
    <name type="scientific">[Torrubiella] hemipterigena</name>
    <dbReference type="NCBI Taxonomy" id="1531966"/>
    <lineage>
        <taxon>Eukaryota</taxon>
        <taxon>Fungi</taxon>
        <taxon>Dikarya</taxon>
        <taxon>Ascomycota</taxon>
        <taxon>Pezizomycotina</taxon>
        <taxon>Sordariomycetes</taxon>
        <taxon>Hypocreomycetidae</taxon>
        <taxon>Hypocreales</taxon>
        <taxon>Clavicipitaceae</taxon>
        <taxon>Clavicipitaceae incertae sedis</taxon>
        <taxon>'Torrubiella' clade</taxon>
    </lineage>
</organism>
<keyword evidence="1" id="KW-0694">RNA-binding</keyword>
<dbReference type="PANTHER" id="PTHR15744:SF0">
    <property type="entry name" value="KH HOMOLOGY DOMAIN-CONTAINING PROTEIN 4"/>
    <property type="match status" value="1"/>
</dbReference>
<feature type="compositionally biased region" description="Low complexity" evidence="2">
    <location>
        <begin position="381"/>
        <end position="390"/>
    </location>
</feature>
<feature type="region of interest" description="Disordered" evidence="2">
    <location>
        <begin position="1"/>
        <end position="69"/>
    </location>
</feature>
<dbReference type="Pfam" id="PF22675">
    <property type="entry name" value="KH-I_KHDC4-BBP"/>
    <property type="match status" value="1"/>
</dbReference>
<dbReference type="InterPro" id="IPR047889">
    <property type="entry name" value="KHDC4_KH-I_second"/>
</dbReference>
<name>A0A0A1T5K5_9HYPO</name>
<accession>A0A0A1T5K5</accession>
<dbReference type="OrthoDB" id="397265at2759"/>
<evidence type="ECO:0000256" key="2">
    <source>
        <dbReference type="SAM" id="MobiDB-lite"/>
    </source>
</evidence>
<sequence>MSDEPRAKRSRFDQTEPEPKRASRFDRRSRSPAAINSEARDRSPLRNEENGEAKPAALDPAAAAAAAAARINAQLQARKGIQHVDVPPIQSADGGPPVRPPAPGTGDANDKPPIHGEMYVAGGDFIQDIEINDLKNRYMVAKASTLQMIMRESGADITTRGSYYPNKSMATAANPPLYLHITSLTKSGLEAAVAKVNELMQQELPQLVDERRFQRRDQREAEPQDRGRRKWLEEKIPIDLDPVPRFNLRAQIVGQGGSYVKHIQNETRCRVQIKGRGSGFLERETNQESDEPMHLHVTGPEPDMVEKAKELCEDLVMNVKEQHEEFKNRPPRDDRGGYRGDRDGGDSYRGRGDRGDNRSYGRDSNNGGYGGYGGGQGGQGADAAAAGGANSAELAAQYAQYYQQNPGADPYAAYGGYAAYAAYYQQYYAQYQAQAEGQAGAAAPPPPPSDAAPPPPPPANNPPPPPPSGSPPGAGGSYGAVPPPPGL</sequence>
<reference evidence="4 5" key="1">
    <citation type="journal article" date="2015" name="Genome Announc.">
        <title>Draft Genome Sequence and Gene Annotation of the Entomopathogenic Fungus Verticillium hemipterigenum.</title>
        <authorList>
            <person name="Horn F."/>
            <person name="Habel A."/>
            <person name="Scharf D.H."/>
            <person name="Dworschak J."/>
            <person name="Brakhage A.A."/>
            <person name="Guthke R."/>
            <person name="Hertweck C."/>
            <person name="Linde J."/>
        </authorList>
    </citation>
    <scope>NUCLEOTIDE SEQUENCE [LARGE SCALE GENOMIC DNA]</scope>
</reference>
<evidence type="ECO:0000313" key="5">
    <source>
        <dbReference type="Proteomes" id="UP000039046"/>
    </source>
</evidence>
<dbReference type="SUPFAM" id="SSF54791">
    <property type="entry name" value="Eukaryotic type KH-domain (KH-domain type I)"/>
    <property type="match status" value="2"/>
</dbReference>
<gene>
    <name evidence="4" type="ORF">VHEMI01698</name>
</gene>
<evidence type="ECO:0000256" key="1">
    <source>
        <dbReference type="PROSITE-ProRule" id="PRU00117"/>
    </source>
</evidence>
<feature type="compositionally biased region" description="Low complexity" evidence="2">
    <location>
        <begin position="53"/>
        <end position="69"/>
    </location>
</feature>
<evidence type="ECO:0000259" key="3">
    <source>
        <dbReference type="SMART" id="SM00322"/>
    </source>
</evidence>
<evidence type="ECO:0000313" key="4">
    <source>
        <dbReference type="EMBL" id="CEJ81577.1"/>
    </source>
</evidence>
<dbReference type="SMART" id="SM00322">
    <property type="entry name" value="KH"/>
    <property type="match status" value="1"/>
</dbReference>
<dbReference type="HOGENOM" id="CLU_040265_0_0_1"/>
<proteinExistence type="predicted"/>
<feature type="domain" description="K Homology" evidence="3">
    <location>
        <begin position="230"/>
        <end position="317"/>
    </location>
</feature>
<feature type="compositionally biased region" description="Basic and acidic residues" evidence="2">
    <location>
        <begin position="1"/>
        <end position="29"/>
    </location>
</feature>
<dbReference type="GO" id="GO:0005634">
    <property type="term" value="C:nucleus"/>
    <property type="evidence" value="ECO:0007669"/>
    <property type="project" value="InterPro"/>
</dbReference>
<dbReference type="PROSITE" id="PS50084">
    <property type="entry name" value="KH_TYPE_1"/>
    <property type="match status" value="1"/>
</dbReference>
<dbReference type="PANTHER" id="PTHR15744">
    <property type="entry name" value="BLOM7"/>
    <property type="match status" value="1"/>
</dbReference>
<dbReference type="FunFam" id="3.30.1370.10:FF:000037">
    <property type="entry name" value="KH domain protein"/>
    <property type="match status" value="1"/>
</dbReference>
<feature type="region of interest" description="Disordered" evidence="2">
    <location>
        <begin position="434"/>
        <end position="487"/>
    </location>
</feature>
<dbReference type="InterPro" id="IPR056149">
    <property type="entry name" value="PRP5/DDX46/KHDC4_KH"/>
</dbReference>
<feature type="compositionally biased region" description="Pro residues" evidence="2">
    <location>
        <begin position="443"/>
        <end position="470"/>
    </location>
</feature>
<feature type="compositionally biased region" description="Basic and acidic residues" evidence="2">
    <location>
        <begin position="322"/>
        <end position="361"/>
    </location>
</feature>
<dbReference type="Proteomes" id="UP000039046">
    <property type="component" value="Unassembled WGS sequence"/>
</dbReference>
<dbReference type="Gene3D" id="3.30.1370.10">
    <property type="entry name" value="K Homology domain, type 1"/>
    <property type="match status" value="2"/>
</dbReference>
<dbReference type="STRING" id="1531966.A0A0A1T5K5"/>
<dbReference type="InterPro" id="IPR047890">
    <property type="entry name" value="KHDC4_KH-I_first"/>
</dbReference>
<dbReference type="InterPro" id="IPR055256">
    <property type="entry name" value="KH_1_KHDC4/BBP-like"/>
</dbReference>
<dbReference type="CDD" id="cd22385">
    <property type="entry name" value="KH-I_KHDC4_rpt1"/>
    <property type="match status" value="1"/>
</dbReference>
<dbReference type="InterPro" id="IPR036612">
    <property type="entry name" value="KH_dom_type_1_sf"/>
</dbReference>
<keyword evidence="5" id="KW-1185">Reference proteome</keyword>
<dbReference type="InterPro" id="IPR031121">
    <property type="entry name" value="RIK/BLOM7"/>
</dbReference>
<protein>
    <recommendedName>
        <fullName evidence="3">K Homology domain-containing protein</fullName>
    </recommendedName>
</protein>
<dbReference type="FunFam" id="3.30.1370.10:FF:000051">
    <property type="entry name" value="Putative kh domain-containing protein"/>
    <property type="match status" value="1"/>
</dbReference>
<dbReference type="AlphaFoldDB" id="A0A0A1T5K5"/>
<dbReference type="GO" id="GO:0003723">
    <property type="term" value="F:RNA binding"/>
    <property type="evidence" value="ECO:0007669"/>
    <property type="project" value="UniProtKB-UniRule"/>
</dbReference>